<protein>
    <recommendedName>
        <fullName evidence="3 4">Small ribosomal subunit protein bS6</fullName>
    </recommendedName>
</protein>
<dbReference type="InterPro" id="IPR000529">
    <property type="entry name" value="Ribosomal_bS6"/>
</dbReference>
<dbReference type="NCBIfam" id="TIGR00166">
    <property type="entry name" value="S6"/>
    <property type="match status" value="1"/>
</dbReference>
<comment type="caution">
    <text evidence="5">The sequence shown here is derived from an EMBL/GenBank/DDBJ whole genome shotgun (WGS) entry which is preliminary data.</text>
</comment>
<dbReference type="CDD" id="cd00473">
    <property type="entry name" value="bS6"/>
    <property type="match status" value="1"/>
</dbReference>
<accession>A0ABV9QM87</accession>
<dbReference type="Proteomes" id="UP001595916">
    <property type="component" value="Unassembled WGS sequence"/>
</dbReference>
<dbReference type="EMBL" id="JBHSHL010000005">
    <property type="protein sequence ID" value="MFC4803796.1"/>
    <property type="molecule type" value="Genomic_DNA"/>
</dbReference>
<name>A0ABV9QM87_9FIRM</name>
<gene>
    <name evidence="4 5" type="primary">rpsF</name>
    <name evidence="5" type="ORF">ACFO4R_01750</name>
</gene>
<comment type="function">
    <text evidence="2 4">Binds together with bS18 to 16S ribosomal RNA.</text>
</comment>
<dbReference type="RefSeq" id="WP_379787258.1">
    <property type="nucleotide sequence ID" value="NZ_JBHSHL010000005.1"/>
</dbReference>
<reference evidence="6" key="1">
    <citation type="journal article" date="2019" name="Int. J. Syst. Evol. Microbiol.">
        <title>The Global Catalogue of Microorganisms (GCM) 10K type strain sequencing project: providing services to taxonomists for standard genome sequencing and annotation.</title>
        <authorList>
            <consortium name="The Broad Institute Genomics Platform"/>
            <consortium name="The Broad Institute Genome Sequencing Center for Infectious Disease"/>
            <person name="Wu L."/>
            <person name="Ma J."/>
        </authorList>
    </citation>
    <scope>NUCLEOTIDE SEQUENCE [LARGE SCALE GENOMIC DNA]</scope>
    <source>
        <strain evidence="6">CCUG 46385</strain>
    </source>
</reference>
<evidence type="ECO:0000313" key="6">
    <source>
        <dbReference type="Proteomes" id="UP001595916"/>
    </source>
</evidence>
<keyword evidence="4" id="KW-0694">RNA-binding</keyword>
<proteinExistence type="inferred from homology"/>
<dbReference type="GO" id="GO:0005840">
    <property type="term" value="C:ribosome"/>
    <property type="evidence" value="ECO:0007669"/>
    <property type="project" value="UniProtKB-KW"/>
</dbReference>
<dbReference type="SUPFAM" id="SSF54995">
    <property type="entry name" value="Ribosomal protein S6"/>
    <property type="match status" value="1"/>
</dbReference>
<organism evidence="5 6">
    <name type="scientific">Filifactor villosus</name>
    <dbReference type="NCBI Taxonomy" id="29374"/>
    <lineage>
        <taxon>Bacteria</taxon>
        <taxon>Bacillati</taxon>
        <taxon>Bacillota</taxon>
        <taxon>Clostridia</taxon>
        <taxon>Peptostreptococcales</taxon>
        <taxon>Filifactoraceae</taxon>
        <taxon>Filifactor</taxon>
    </lineage>
</organism>
<dbReference type="PANTHER" id="PTHR21011:SF1">
    <property type="entry name" value="SMALL RIBOSOMAL SUBUNIT PROTEIN BS6M"/>
    <property type="match status" value="1"/>
</dbReference>
<keyword evidence="4" id="KW-0687">Ribonucleoprotein</keyword>
<evidence type="ECO:0000256" key="3">
    <source>
        <dbReference type="ARBA" id="ARBA00035294"/>
    </source>
</evidence>
<dbReference type="InterPro" id="IPR020814">
    <property type="entry name" value="Ribosomal_S6_plastid/chlpt"/>
</dbReference>
<keyword evidence="4 5" id="KW-0689">Ribosomal protein</keyword>
<comment type="similarity">
    <text evidence="1 4">Belongs to the bacterial ribosomal protein bS6 family.</text>
</comment>
<evidence type="ECO:0000313" key="5">
    <source>
        <dbReference type="EMBL" id="MFC4803796.1"/>
    </source>
</evidence>
<keyword evidence="6" id="KW-1185">Reference proteome</keyword>
<dbReference type="Pfam" id="PF01250">
    <property type="entry name" value="Ribosomal_S6"/>
    <property type="match status" value="1"/>
</dbReference>
<dbReference type="HAMAP" id="MF_00360">
    <property type="entry name" value="Ribosomal_bS6"/>
    <property type="match status" value="1"/>
</dbReference>
<sequence>MRNYELIYILKPNVEEDVKEAVLAKVKSVIEEGKGEIDKVDVWGNRKMAYEIEDFTDGYYVLVVFKADIDVPKEVERNLKINDKVIRQMIVHVEA</sequence>
<dbReference type="InterPro" id="IPR035980">
    <property type="entry name" value="Ribosomal_bS6_sf"/>
</dbReference>
<evidence type="ECO:0000256" key="2">
    <source>
        <dbReference type="ARBA" id="ARBA00035104"/>
    </source>
</evidence>
<dbReference type="Gene3D" id="3.30.70.60">
    <property type="match status" value="1"/>
</dbReference>
<dbReference type="InterPro" id="IPR014717">
    <property type="entry name" value="Transl_elong_EF1B/ribsomal_bS6"/>
</dbReference>
<evidence type="ECO:0000256" key="4">
    <source>
        <dbReference type="HAMAP-Rule" id="MF_00360"/>
    </source>
</evidence>
<evidence type="ECO:0000256" key="1">
    <source>
        <dbReference type="ARBA" id="ARBA00009512"/>
    </source>
</evidence>
<keyword evidence="4" id="KW-0699">rRNA-binding</keyword>
<dbReference type="PANTHER" id="PTHR21011">
    <property type="entry name" value="MITOCHONDRIAL 28S RIBOSOMAL PROTEIN S6"/>
    <property type="match status" value="1"/>
</dbReference>